<dbReference type="OrthoDB" id="7925992at2"/>
<evidence type="ECO:0000313" key="2">
    <source>
        <dbReference type="Proteomes" id="UP000274201"/>
    </source>
</evidence>
<reference evidence="1 2" key="1">
    <citation type="submission" date="2018-12" db="EMBL/GenBank/DDBJ databases">
        <authorList>
            <consortium name="Pathogen Informatics"/>
        </authorList>
    </citation>
    <scope>NUCLEOTIDE SEQUENCE [LARGE SCALE GENOMIC DNA]</scope>
    <source>
        <strain evidence="1 2">NCTC12905</strain>
    </source>
</reference>
<dbReference type="Proteomes" id="UP000274201">
    <property type="component" value="Chromosome"/>
</dbReference>
<gene>
    <name evidence="1" type="ORF">NCTC12905_00142</name>
</gene>
<dbReference type="PROSITE" id="PS51257">
    <property type="entry name" value="PROKAR_LIPOPROTEIN"/>
    <property type="match status" value="1"/>
</dbReference>
<protein>
    <recommendedName>
        <fullName evidence="3">TrwH protein</fullName>
    </recommendedName>
</protein>
<evidence type="ECO:0008006" key="3">
    <source>
        <dbReference type="Google" id="ProtNLM"/>
    </source>
</evidence>
<dbReference type="EMBL" id="LR134529">
    <property type="protein sequence ID" value="VEJ44506.1"/>
    <property type="molecule type" value="Genomic_DNA"/>
</dbReference>
<accession>A0A3S4YTU7</accession>
<dbReference type="AlphaFoldDB" id="A0A3S4YTU7"/>
<organism evidence="1 2">
    <name type="scientific">Bartonella vinsonii</name>
    <name type="common">Rochalimaea vinsonii</name>
    <dbReference type="NCBI Taxonomy" id="33047"/>
    <lineage>
        <taxon>Bacteria</taxon>
        <taxon>Pseudomonadati</taxon>
        <taxon>Pseudomonadota</taxon>
        <taxon>Alphaproteobacteria</taxon>
        <taxon>Hyphomicrobiales</taxon>
        <taxon>Bartonellaceae</taxon>
        <taxon>Bartonella</taxon>
    </lineage>
</organism>
<dbReference type="STRING" id="1094497.BVwin_14195"/>
<evidence type="ECO:0000313" key="1">
    <source>
        <dbReference type="EMBL" id="VEJ44506.1"/>
    </source>
</evidence>
<sequence length="47" mass="5272">MKNIIFIILIASLLTACVSAPQLKKPSNWNRVPVNKTVPAEIQREII</sequence>
<dbReference type="RefSeq" id="WP_126601968.1">
    <property type="nucleotide sequence ID" value="NZ_LR134529.1"/>
</dbReference>
<proteinExistence type="predicted"/>
<name>A0A3S4YTU7_BARVI</name>